<feature type="region of interest" description="Disordered" evidence="12">
    <location>
        <begin position="1"/>
        <end position="24"/>
    </location>
</feature>
<evidence type="ECO:0000256" key="11">
    <source>
        <dbReference type="SAM" id="Coils"/>
    </source>
</evidence>
<dbReference type="GO" id="GO:0005524">
    <property type="term" value="F:ATP binding"/>
    <property type="evidence" value="ECO:0007669"/>
    <property type="project" value="UniProtKB-UniRule"/>
</dbReference>
<feature type="compositionally biased region" description="Acidic residues" evidence="12">
    <location>
        <begin position="1131"/>
        <end position="1145"/>
    </location>
</feature>
<evidence type="ECO:0000256" key="7">
    <source>
        <dbReference type="ARBA" id="ARBA00023175"/>
    </source>
</evidence>
<dbReference type="EMBL" id="IACT01002695">
    <property type="protein sequence ID" value="LAC21962.1"/>
    <property type="molecule type" value="mRNA"/>
</dbReference>
<dbReference type="PROSITE" id="PS00411">
    <property type="entry name" value="KINESIN_MOTOR_1"/>
    <property type="match status" value="1"/>
</dbReference>
<evidence type="ECO:0000256" key="6">
    <source>
        <dbReference type="ARBA" id="ARBA00023054"/>
    </source>
</evidence>
<evidence type="ECO:0000256" key="9">
    <source>
        <dbReference type="ARBA" id="ARBA00034704"/>
    </source>
</evidence>
<feature type="region of interest" description="Disordered" evidence="12">
    <location>
        <begin position="531"/>
        <end position="556"/>
    </location>
</feature>
<dbReference type="CDD" id="cd01372">
    <property type="entry name" value="KISc_KIF4"/>
    <property type="match status" value="1"/>
</dbReference>
<keyword evidence="2" id="KW-0963">Cytoplasm</keyword>
<dbReference type="SMART" id="SM00129">
    <property type="entry name" value="KISc"/>
    <property type="match status" value="1"/>
</dbReference>
<dbReference type="Gene3D" id="3.40.850.10">
    <property type="entry name" value="Kinesin motor domain"/>
    <property type="match status" value="1"/>
</dbReference>
<dbReference type="InterPro" id="IPR036961">
    <property type="entry name" value="Kinesin_motor_dom_sf"/>
</dbReference>
<accession>A0A6A7FV47</accession>
<dbReference type="InterPro" id="IPR001752">
    <property type="entry name" value="Kinesin_motor_dom"/>
</dbReference>
<comment type="subcellular location">
    <subcellularLocation>
        <location evidence="1">Cytoplasm</location>
        <location evidence="1">Cytoskeleton</location>
    </subcellularLocation>
</comment>
<dbReference type="InterPro" id="IPR027417">
    <property type="entry name" value="P-loop_NTPase"/>
</dbReference>
<dbReference type="GO" id="GO:0005875">
    <property type="term" value="C:microtubule associated complex"/>
    <property type="evidence" value="ECO:0007669"/>
    <property type="project" value="TreeGrafter"/>
</dbReference>
<comment type="similarity">
    <text evidence="9">Belongs to the TRAFAC class myosin-kinesin ATPase superfamily. Kinesin family. KIN-5/BimC subfamily.</text>
</comment>
<evidence type="ECO:0000259" key="13">
    <source>
        <dbReference type="PROSITE" id="PS50067"/>
    </source>
</evidence>
<evidence type="ECO:0000256" key="5">
    <source>
        <dbReference type="ARBA" id="ARBA00022840"/>
    </source>
</evidence>
<feature type="coiled-coil region" evidence="11">
    <location>
        <begin position="966"/>
        <end position="993"/>
    </location>
</feature>
<feature type="coiled-coil region" evidence="11">
    <location>
        <begin position="1038"/>
        <end position="1072"/>
    </location>
</feature>
<evidence type="ECO:0000256" key="8">
    <source>
        <dbReference type="ARBA" id="ARBA00023212"/>
    </source>
</evidence>
<dbReference type="PANTHER" id="PTHR47969">
    <property type="entry name" value="CHROMOSOME-ASSOCIATED KINESIN KIF4A-RELATED"/>
    <property type="match status" value="1"/>
</dbReference>
<evidence type="ECO:0000313" key="14">
    <source>
        <dbReference type="EMBL" id="LAC21962.1"/>
    </source>
</evidence>
<feature type="compositionally biased region" description="Acidic residues" evidence="12">
    <location>
        <begin position="532"/>
        <end position="546"/>
    </location>
</feature>
<dbReference type="GO" id="GO:0051231">
    <property type="term" value="P:spindle elongation"/>
    <property type="evidence" value="ECO:0007669"/>
    <property type="project" value="TreeGrafter"/>
</dbReference>
<dbReference type="PRINTS" id="PR00380">
    <property type="entry name" value="KINESINHEAVY"/>
</dbReference>
<feature type="coiled-coil region" evidence="11">
    <location>
        <begin position="606"/>
        <end position="708"/>
    </location>
</feature>
<feature type="region of interest" description="Disordered" evidence="12">
    <location>
        <begin position="1010"/>
        <end position="1034"/>
    </location>
</feature>
<feature type="coiled-coil region" evidence="11">
    <location>
        <begin position="417"/>
        <end position="517"/>
    </location>
</feature>
<evidence type="ECO:0000256" key="4">
    <source>
        <dbReference type="ARBA" id="ARBA00022741"/>
    </source>
</evidence>
<keyword evidence="3" id="KW-0493">Microtubule</keyword>
<feature type="binding site" evidence="10">
    <location>
        <begin position="111"/>
        <end position="118"/>
    </location>
    <ligand>
        <name>ATP</name>
        <dbReference type="ChEBI" id="CHEBI:30616"/>
    </ligand>
</feature>
<evidence type="ECO:0000256" key="1">
    <source>
        <dbReference type="ARBA" id="ARBA00004245"/>
    </source>
</evidence>
<feature type="compositionally biased region" description="Low complexity" evidence="12">
    <location>
        <begin position="1012"/>
        <end position="1034"/>
    </location>
</feature>
<dbReference type="GO" id="GO:0003777">
    <property type="term" value="F:microtubule motor activity"/>
    <property type="evidence" value="ECO:0007669"/>
    <property type="project" value="InterPro"/>
</dbReference>
<keyword evidence="7 10" id="KW-0505">Motor protein</keyword>
<dbReference type="GO" id="GO:0005874">
    <property type="term" value="C:microtubule"/>
    <property type="evidence" value="ECO:0007669"/>
    <property type="project" value="UniProtKB-KW"/>
</dbReference>
<keyword evidence="4 10" id="KW-0547">Nucleotide-binding</keyword>
<feature type="region of interest" description="Disordered" evidence="12">
    <location>
        <begin position="1277"/>
        <end position="1311"/>
    </location>
</feature>
<proteinExistence type="evidence at transcript level"/>
<organism evidence="14">
    <name type="scientific">Hirondellea gigas</name>
    <dbReference type="NCBI Taxonomy" id="1518452"/>
    <lineage>
        <taxon>Eukaryota</taxon>
        <taxon>Metazoa</taxon>
        <taxon>Ecdysozoa</taxon>
        <taxon>Arthropoda</taxon>
        <taxon>Crustacea</taxon>
        <taxon>Multicrustacea</taxon>
        <taxon>Malacostraca</taxon>
        <taxon>Eumalacostraca</taxon>
        <taxon>Peracarida</taxon>
        <taxon>Amphipoda</taxon>
        <taxon>Amphilochidea</taxon>
        <taxon>Lysianassida</taxon>
        <taxon>Lysianassidira</taxon>
        <taxon>Lysianassoidea</taxon>
        <taxon>Lysianassidae</taxon>
        <taxon>Hirondellea</taxon>
    </lineage>
</organism>
<dbReference type="SUPFAM" id="SSF52540">
    <property type="entry name" value="P-loop containing nucleoside triphosphate hydrolases"/>
    <property type="match status" value="1"/>
</dbReference>
<dbReference type="FunFam" id="3.40.850.10:FF:000019">
    <property type="entry name" value="Kinesin-like protein KIN-5D"/>
    <property type="match status" value="1"/>
</dbReference>
<evidence type="ECO:0000256" key="10">
    <source>
        <dbReference type="PROSITE-ProRule" id="PRU00283"/>
    </source>
</evidence>
<dbReference type="GO" id="GO:0007052">
    <property type="term" value="P:mitotic spindle organization"/>
    <property type="evidence" value="ECO:0007669"/>
    <property type="project" value="TreeGrafter"/>
</dbReference>
<feature type="compositionally biased region" description="Basic and acidic residues" evidence="12">
    <location>
        <begin position="1"/>
        <end position="11"/>
    </location>
</feature>
<keyword evidence="6 11" id="KW-0175">Coiled coil</keyword>
<keyword evidence="8" id="KW-0206">Cytoskeleton</keyword>
<dbReference type="InterPro" id="IPR019821">
    <property type="entry name" value="Kinesin_motor_CS"/>
</dbReference>
<name>A0A6A7FV47_9CRUS</name>
<feature type="region of interest" description="Disordered" evidence="12">
    <location>
        <begin position="1123"/>
        <end position="1149"/>
    </location>
</feature>
<feature type="compositionally biased region" description="Low complexity" evidence="12">
    <location>
        <begin position="1290"/>
        <end position="1311"/>
    </location>
</feature>
<dbReference type="InterPro" id="IPR027640">
    <property type="entry name" value="Kinesin-like_fam"/>
</dbReference>
<dbReference type="GO" id="GO:0008017">
    <property type="term" value="F:microtubule binding"/>
    <property type="evidence" value="ECO:0007669"/>
    <property type="project" value="InterPro"/>
</dbReference>
<feature type="domain" description="Kinesin motor" evidence="13">
    <location>
        <begin position="30"/>
        <end position="359"/>
    </location>
</feature>
<evidence type="ECO:0000256" key="12">
    <source>
        <dbReference type="SAM" id="MobiDB-lite"/>
    </source>
</evidence>
<dbReference type="PROSITE" id="PS50067">
    <property type="entry name" value="KINESIN_MOTOR_2"/>
    <property type="match status" value="1"/>
</dbReference>
<dbReference type="Pfam" id="PF00225">
    <property type="entry name" value="Kinesin"/>
    <property type="match status" value="1"/>
</dbReference>
<dbReference type="Pfam" id="PF25764">
    <property type="entry name" value="KIF21A_4th"/>
    <property type="match status" value="1"/>
</dbReference>
<protein>
    <submittedName>
        <fullName evidence="14">Chromosome-associated kinesin KIF4-like</fullName>
    </submittedName>
</protein>
<sequence>MAVDDATKKSCDGTNTGGSGSSGGSNRCIPVRVAVRVRPLVQRAAQEYFSSSLEVLPEHKQISIGSDSNRSFTYDYVFTPDCGQEEIYNAAVSKVVLQLYKGFNVTVLAYGQTGSGKTYSMGTNYVLDRDNEEEMGIIPRAINDIFKSIKDREQDYEFIVKVSFVELYADNLFDLLNVGSREECLVEIRETPTGDIIMQGVTEVPVTSLRETMRCLEQGSLNRATGATAMNAHSSRSHALFCMTIEQRRKDDSENMVCAKFTLVDLAGSERAKKTGATGMRFKEGVNINQGLLALGNVISSLAAKEKYTPYRVCKLTRLLQDSLGGNSHTLMLACVSPADDSLEETLSTLRYADRARKIKNKPIVNTDPRAAELCRLKQQVQELQVQLITARAMGGGEDGNAGPCNVQEMGSLTKENSLLKDENNNIMRALQAALEENTNMAEKALMAEMSRDRLKQRLQELRAQTGNTVENLNKTLNNTAWDPASTSLFVEQINLVKDLEKKVITLQAEQHQSEKALVAHELIRLNASTAEADDSSTGDADDDAGVDQHSGEGAFTDDSTEFAVISAADDGSVCGVGEGGADDTTEATTTDSPGRAYNVAFTLKQSKLTDELSNLNRALAQKEQLMGQMVDNDAAIKTMRCKYETAIKELETQISAISKEKEDLQGQLEKTPKNVVNKISEQRRLRLQELTAQIDELRHKVLEKNKMLKMKEATDRKVNVLSNEIMTMKQTRVRLVRQMKEDGEKFRLWKSQKNKEIAKLKQQERRKEFQMVKMERLNSKQQNVLKRKIEEAVSINKRLKDAMALQKACADKRANSRDTGSLQSRVKTWLDGELEFLTVKKQAKHSLHSLRDDRKTISDQLAKVCKDLRQEELSPAYRKELQDKKRELDNDLQLRTAQITDIQQKCLDEGDDAAARDLMNKKRFESIQSMVEAKVAMGMLFETAAQSKADIVSQKSECKDAITQYKEVVRSMEECEAQLSKLKRQHKKEVTAIERDHEDKLLYFLREMGANPPNQNNTSTPTCSTPTSSGPVSSAEHQQLKQRLSFQDAEIKRLSKLHDDLQTKILECEELQRLLDVERTNSVNRNINVPTIEVVGPVMSSKSVLPKPVLKKVRLSIREPDEAMEFISSGEEEDEEEEDDDTIDPDWKKTPLFKRIRSMKRQRGLDEFSGTNDEDKENNTMLFGDLSKFGSIAGIKRNSDGEVKCGCNGDCASRRCACRKSSSKCSISCKCNPMKCDNKETPDSSINSYPSSADNTKVTDTVLNSTFDVSNQLQAAVKKPRLSPPNGESSLSSTAAVNGSSSNNSSSSNTTMIIKKKKLNETFVKPFLPLAQSPQLF</sequence>
<dbReference type="GO" id="GO:0007018">
    <property type="term" value="P:microtubule-based movement"/>
    <property type="evidence" value="ECO:0007669"/>
    <property type="project" value="InterPro"/>
</dbReference>
<reference evidence="14" key="1">
    <citation type="submission" date="2017-11" db="EMBL/GenBank/DDBJ databases">
        <title>The sensing device of the deep-sea amphipod.</title>
        <authorList>
            <person name="Kobayashi H."/>
            <person name="Nagahama T."/>
            <person name="Arai W."/>
            <person name="Sasagawa Y."/>
            <person name="Umeda M."/>
            <person name="Hayashi T."/>
            <person name="Nikaido I."/>
            <person name="Watanabe H."/>
            <person name="Oguri K."/>
            <person name="Kitazato H."/>
            <person name="Fujioka K."/>
            <person name="Kido Y."/>
            <person name="Takami H."/>
        </authorList>
    </citation>
    <scope>NUCLEOTIDE SEQUENCE</scope>
    <source>
        <tissue evidence="14">Whole body</tissue>
    </source>
</reference>
<dbReference type="PANTHER" id="PTHR47969:SF15">
    <property type="entry name" value="CHROMOSOME-ASSOCIATED KINESIN KIF4A-RELATED"/>
    <property type="match status" value="1"/>
</dbReference>
<evidence type="ECO:0000256" key="2">
    <source>
        <dbReference type="ARBA" id="ARBA00022490"/>
    </source>
</evidence>
<evidence type="ECO:0000256" key="3">
    <source>
        <dbReference type="ARBA" id="ARBA00022701"/>
    </source>
</evidence>
<keyword evidence="5 10" id="KW-0067">ATP-binding</keyword>